<dbReference type="Proteomes" id="UP000800981">
    <property type="component" value="Unassembled WGS sequence"/>
</dbReference>
<evidence type="ECO:0000313" key="2">
    <source>
        <dbReference type="EMBL" id="NHC14011.1"/>
    </source>
</evidence>
<dbReference type="PIRSF" id="PIRSF019169">
    <property type="entry name" value="PilM"/>
    <property type="match status" value="1"/>
</dbReference>
<dbReference type="SMART" id="SM00842">
    <property type="entry name" value="FtsA"/>
    <property type="match status" value="1"/>
</dbReference>
<feature type="domain" description="SHS2" evidence="1">
    <location>
        <begin position="4"/>
        <end position="172"/>
    </location>
</feature>
<keyword evidence="3" id="KW-1185">Reference proteome</keyword>
<organism evidence="2 3">
    <name type="scientific">Motilibacter deserti</name>
    <dbReference type="NCBI Taxonomy" id="2714956"/>
    <lineage>
        <taxon>Bacteria</taxon>
        <taxon>Bacillati</taxon>
        <taxon>Actinomycetota</taxon>
        <taxon>Actinomycetes</taxon>
        <taxon>Motilibacterales</taxon>
        <taxon>Motilibacteraceae</taxon>
        <taxon>Motilibacter</taxon>
    </lineage>
</organism>
<dbReference type="Pfam" id="PF11104">
    <property type="entry name" value="PilM_2"/>
    <property type="match status" value="1"/>
</dbReference>
<dbReference type="CDD" id="cd24049">
    <property type="entry name" value="ASKHA_NBD_PilM"/>
    <property type="match status" value="1"/>
</dbReference>
<name>A0ABX0GWE0_9ACTN</name>
<reference evidence="2 3" key="1">
    <citation type="submission" date="2020-03" db="EMBL/GenBank/DDBJ databases">
        <title>Two novel Motilibacter sp.</title>
        <authorList>
            <person name="Liu S."/>
        </authorList>
    </citation>
    <scope>NUCLEOTIDE SEQUENCE [LARGE SCALE GENOMIC DNA]</scope>
    <source>
        <strain evidence="2 3">E257</strain>
    </source>
</reference>
<dbReference type="InterPro" id="IPR050696">
    <property type="entry name" value="FtsA/MreB"/>
</dbReference>
<evidence type="ECO:0000259" key="1">
    <source>
        <dbReference type="SMART" id="SM00842"/>
    </source>
</evidence>
<sequence length="355" mass="36864">MAGAIGLDIGTSGVRAAEMSFSKGRATLERLGEVPLPPGAVRDGEVVDPAAVAAALRQLWSSAHFSSKRVALGVANSRVVVRQVEVPWMPVEELKGSLAFHVQDLVPMPVDQAVLDFHPLEEVETPSGARVLRGLLVAASRQMVDSLLEAVQQAKLVPASVDLTPFAVLRSVGSVATDDAPAEAPVEAIVEIGARVTNVLVHRAGVPRFVRILAMGGQHLTEAVADRLGVPFGQAEQLKQDLAGHDAFAEATAEQAQARQALEDATGALVAEIRGSFDYYVASTGSAPIAHLLLSGGGARLAGLAARLSDVTRLPVHAVTPLPRLRLGKHLPSDGSLDRLAASSTVPVGLALGAA</sequence>
<evidence type="ECO:0000313" key="3">
    <source>
        <dbReference type="Proteomes" id="UP000800981"/>
    </source>
</evidence>
<comment type="caution">
    <text evidence="2">The sequence shown here is derived from an EMBL/GenBank/DDBJ whole genome shotgun (WGS) entry which is preliminary data.</text>
</comment>
<dbReference type="PANTHER" id="PTHR32432:SF3">
    <property type="entry name" value="ETHANOLAMINE UTILIZATION PROTEIN EUTJ"/>
    <property type="match status" value="1"/>
</dbReference>
<dbReference type="RefSeq" id="WP_166281052.1">
    <property type="nucleotide sequence ID" value="NZ_JAANNP010000003.1"/>
</dbReference>
<dbReference type="InterPro" id="IPR003494">
    <property type="entry name" value="SHS2_FtsA"/>
</dbReference>
<dbReference type="PANTHER" id="PTHR32432">
    <property type="entry name" value="CELL DIVISION PROTEIN FTSA-RELATED"/>
    <property type="match status" value="1"/>
</dbReference>
<dbReference type="InterPro" id="IPR043129">
    <property type="entry name" value="ATPase_NBD"/>
</dbReference>
<proteinExistence type="predicted"/>
<dbReference type="Gene3D" id="3.30.1490.300">
    <property type="match status" value="1"/>
</dbReference>
<protein>
    <submittedName>
        <fullName evidence="2">Type IV pilus assembly protein PilM</fullName>
    </submittedName>
</protein>
<dbReference type="InterPro" id="IPR005883">
    <property type="entry name" value="PilM"/>
</dbReference>
<dbReference type="NCBIfam" id="TIGR01175">
    <property type="entry name" value="pilM"/>
    <property type="match status" value="1"/>
</dbReference>
<dbReference type="SUPFAM" id="SSF53067">
    <property type="entry name" value="Actin-like ATPase domain"/>
    <property type="match status" value="2"/>
</dbReference>
<gene>
    <name evidence="2" type="primary">pilM</name>
    <name evidence="2" type="ORF">G9H71_09485</name>
</gene>
<dbReference type="EMBL" id="JAANNP010000003">
    <property type="protein sequence ID" value="NHC14011.1"/>
    <property type="molecule type" value="Genomic_DNA"/>
</dbReference>
<accession>A0ABX0GWE0</accession>
<dbReference type="Gene3D" id="3.30.420.40">
    <property type="match status" value="2"/>
</dbReference>